<dbReference type="SMART" id="SM01126">
    <property type="entry name" value="DDE_Tnp_IS1595"/>
    <property type="match status" value="1"/>
</dbReference>
<dbReference type="InterPro" id="IPR024445">
    <property type="entry name" value="Tnp_ISXO2-like"/>
</dbReference>
<keyword evidence="3" id="KW-1185">Reference proteome</keyword>
<dbReference type="Proteomes" id="UP001162480">
    <property type="component" value="Chromosome 9"/>
</dbReference>
<reference evidence="2" key="1">
    <citation type="submission" date="2023-08" db="EMBL/GenBank/DDBJ databases">
        <authorList>
            <person name="Alioto T."/>
            <person name="Alioto T."/>
            <person name="Gomez Garrido J."/>
        </authorList>
    </citation>
    <scope>NUCLEOTIDE SEQUENCE</scope>
</reference>
<dbReference type="InterPro" id="IPR053164">
    <property type="entry name" value="IS1016-like_transposase"/>
</dbReference>
<evidence type="ECO:0000313" key="3">
    <source>
        <dbReference type="Proteomes" id="UP001162480"/>
    </source>
</evidence>
<sequence length="188" mass="22135">MIGGDGVEIEIDERVLVHRKYQRGRIIKTVWLFGGLERLTKRSFMVPLLTECDEGNGRDADTLVPIIRRYVRPRSIIYSDCWHAYSYLRSMGYTHYQVNHSKHFVDPHSPAIHTQNIERLWKSLKKCIVRPEMRPKYHKQYVARLLFIRANSATLENARVPEDLEELVFDVQSLLTLSIMKLYSTPYL</sequence>
<evidence type="ECO:0000313" key="2">
    <source>
        <dbReference type="EMBL" id="CAI9728290.1"/>
    </source>
</evidence>
<dbReference type="PANTHER" id="PTHR47163:SF2">
    <property type="entry name" value="SI:DKEY-17M8.2"/>
    <property type="match status" value="1"/>
</dbReference>
<dbReference type="Pfam" id="PF12762">
    <property type="entry name" value="DDE_Tnp_IS1595"/>
    <property type="match status" value="1"/>
</dbReference>
<organism evidence="2 3">
    <name type="scientific">Octopus vulgaris</name>
    <name type="common">Common octopus</name>
    <dbReference type="NCBI Taxonomy" id="6645"/>
    <lineage>
        <taxon>Eukaryota</taxon>
        <taxon>Metazoa</taxon>
        <taxon>Spiralia</taxon>
        <taxon>Lophotrochozoa</taxon>
        <taxon>Mollusca</taxon>
        <taxon>Cephalopoda</taxon>
        <taxon>Coleoidea</taxon>
        <taxon>Octopodiformes</taxon>
        <taxon>Octopoda</taxon>
        <taxon>Incirrata</taxon>
        <taxon>Octopodidae</taxon>
        <taxon>Octopus</taxon>
    </lineage>
</organism>
<proteinExistence type="predicted"/>
<evidence type="ECO:0000259" key="1">
    <source>
        <dbReference type="SMART" id="SM01126"/>
    </source>
</evidence>
<dbReference type="PANTHER" id="PTHR47163">
    <property type="entry name" value="DDE_TNP_IS1595 DOMAIN-CONTAINING PROTEIN"/>
    <property type="match status" value="1"/>
</dbReference>
<name>A0AA36B5I5_OCTVU</name>
<feature type="domain" description="ISXO2-like transposase" evidence="1">
    <location>
        <begin position="1"/>
        <end position="151"/>
    </location>
</feature>
<dbReference type="EMBL" id="OX597822">
    <property type="protein sequence ID" value="CAI9728290.1"/>
    <property type="molecule type" value="Genomic_DNA"/>
</dbReference>
<gene>
    <name evidence="2" type="ORF">OCTVUL_1B027019</name>
</gene>
<dbReference type="AlphaFoldDB" id="A0AA36B5I5"/>
<protein>
    <recommendedName>
        <fullName evidence="1">ISXO2-like transposase domain-containing protein</fullName>
    </recommendedName>
</protein>
<accession>A0AA36B5I5</accession>